<protein>
    <submittedName>
        <fullName evidence="1">Uncharacterized protein</fullName>
    </submittedName>
</protein>
<name>A0AAN9SIW7_PSOTE</name>
<evidence type="ECO:0000313" key="1">
    <source>
        <dbReference type="EMBL" id="KAK7398759.1"/>
    </source>
</evidence>
<gene>
    <name evidence="1" type="ORF">VNO78_09931</name>
</gene>
<organism evidence="1 2">
    <name type="scientific">Psophocarpus tetragonolobus</name>
    <name type="common">Winged bean</name>
    <name type="synonym">Dolichos tetragonolobus</name>
    <dbReference type="NCBI Taxonomy" id="3891"/>
    <lineage>
        <taxon>Eukaryota</taxon>
        <taxon>Viridiplantae</taxon>
        <taxon>Streptophyta</taxon>
        <taxon>Embryophyta</taxon>
        <taxon>Tracheophyta</taxon>
        <taxon>Spermatophyta</taxon>
        <taxon>Magnoliopsida</taxon>
        <taxon>eudicotyledons</taxon>
        <taxon>Gunneridae</taxon>
        <taxon>Pentapetalae</taxon>
        <taxon>rosids</taxon>
        <taxon>fabids</taxon>
        <taxon>Fabales</taxon>
        <taxon>Fabaceae</taxon>
        <taxon>Papilionoideae</taxon>
        <taxon>50 kb inversion clade</taxon>
        <taxon>NPAAA clade</taxon>
        <taxon>indigoferoid/millettioid clade</taxon>
        <taxon>Phaseoleae</taxon>
        <taxon>Psophocarpus</taxon>
    </lineage>
</organism>
<keyword evidence="2" id="KW-1185">Reference proteome</keyword>
<evidence type="ECO:0000313" key="2">
    <source>
        <dbReference type="Proteomes" id="UP001386955"/>
    </source>
</evidence>
<reference evidence="1 2" key="1">
    <citation type="submission" date="2024-01" db="EMBL/GenBank/DDBJ databases">
        <title>The genomes of 5 underutilized Papilionoideae crops provide insights into root nodulation and disease resistanc.</title>
        <authorList>
            <person name="Jiang F."/>
        </authorList>
    </citation>
    <scope>NUCLEOTIDE SEQUENCE [LARGE SCALE GENOMIC DNA]</scope>
    <source>
        <strain evidence="1">DUOXIRENSHENG_FW03</strain>
        <tissue evidence="1">Leaves</tissue>
    </source>
</reference>
<accession>A0AAN9SIW7</accession>
<proteinExistence type="predicted"/>
<sequence length="143" mass="16015">MRLVFVFFSKLKFSQTVHSFLCLAFASSPHFRLVMRGLEGSGQGGKIELLVNKTENLHHQTSVIDATARKFCSNKFTAKPLYANILVHKMIKSQDHESYSRAYIVFHALPLSPTHGYCIMANFGLCDSCLTDMLLPHPEPALG</sequence>
<dbReference type="EMBL" id="JAYMYS010000003">
    <property type="protein sequence ID" value="KAK7398759.1"/>
    <property type="molecule type" value="Genomic_DNA"/>
</dbReference>
<dbReference type="Proteomes" id="UP001386955">
    <property type="component" value="Unassembled WGS sequence"/>
</dbReference>
<comment type="caution">
    <text evidence="1">The sequence shown here is derived from an EMBL/GenBank/DDBJ whole genome shotgun (WGS) entry which is preliminary data.</text>
</comment>
<dbReference type="AlphaFoldDB" id="A0AAN9SIW7"/>